<protein>
    <submittedName>
        <fullName evidence="12">Short coiled-coil protein</fullName>
    </submittedName>
</protein>
<feature type="region of interest" description="Disordered" evidence="11">
    <location>
        <begin position="67"/>
        <end position="97"/>
    </location>
</feature>
<keyword evidence="6" id="KW-0963">Cytoplasm</keyword>
<dbReference type="Pfam" id="PF10224">
    <property type="entry name" value="DUF2205"/>
    <property type="match status" value="1"/>
</dbReference>
<dbReference type="PANTHER" id="PTHR21614">
    <property type="entry name" value="SHORT COILED COIL PROTEIN"/>
    <property type="match status" value="1"/>
</dbReference>
<dbReference type="PANTHER" id="PTHR21614:SF0">
    <property type="entry name" value="GEO08385P1"/>
    <property type="match status" value="1"/>
</dbReference>
<dbReference type="InterPro" id="IPR019357">
    <property type="entry name" value="SCOC"/>
</dbReference>
<dbReference type="AlphaFoldDB" id="R9TDZ7"/>
<dbReference type="Gene3D" id="1.20.5.170">
    <property type="match status" value="1"/>
</dbReference>
<keyword evidence="7" id="KW-0333">Golgi apparatus</keyword>
<dbReference type="EMBL" id="KC989850">
    <property type="protein sequence ID" value="AGN29623.1"/>
    <property type="molecule type" value="mRNA"/>
</dbReference>
<name>R9TDZ7_ACAPC</name>
<comment type="similarity">
    <text evidence="5">Belongs to the SCOC family.</text>
</comment>
<evidence type="ECO:0000256" key="10">
    <source>
        <dbReference type="SAM" id="Coils"/>
    </source>
</evidence>
<comment type="function">
    <text evidence="1">Positive regulator of amino acid starvation-induced autophagy.</text>
</comment>
<evidence type="ECO:0000256" key="9">
    <source>
        <dbReference type="ARBA" id="ARBA00023136"/>
    </source>
</evidence>
<dbReference type="GO" id="GO:0000139">
    <property type="term" value="C:Golgi membrane"/>
    <property type="evidence" value="ECO:0007669"/>
    <property type="project" value="UniProtKB-SubCell"/>
</dbReference>
<dbReference type="GO" id="GO:0005829">
    <property type="term" value="C:cytosol"/>
    <property type="evidence" value="ECO:0007669"/>
    <property type="project" value="UniProtKB-SubCell"/>
</dbReference>
<evidence type="ECO:0000256" key="2">
    <source>
        <dbReference type="ARBA" id="ARBA00004255"/>
    </source>
</evidence>
<comment type="subcellular location">
    <subcellularLocation>
        <location evidence="3">Cytoplasm</location>
        <location evidence="3">Cytosol</location>
    </subcellularLocation>
    <subcellularLocation>
        <location evidence="2">Golgi apparatus membrane</location>
        <topology evidence="2">Peripheral membrane protein</topology>
        <orientation evidence="2">Cytoplasmic side</orientation>
    </subcellularLocation>
    <subcellularLocation>
        <location evidence="4">Golgi apparatus</location>
        <location evidence="4">trans-Golgi network</location>
    </subcellularLocation>
</comment>
<evidence type="ECO:0000256" key="4">
    <source>
        <dbReference type="ARBA" id="ARBA00004601"/>
    </source>
</evidence>
<proteinExistence type="evidence at transcript level"/>
<sequence length="161" mass="18676">MLKLPTVSLGMPSVNLSSLKQRLQDAARASLETNKRPMAVEMQDFSRRSIERENDVDLTVNLVNHDDLHDDLNDLHDNREDSESSSRDSRSDTPEKSEKEILISKILELQRTVEDVENKVLRVRQQNLQLEAENLVISDYILNLMRSSETFQEMRDSFFDL</sequence>
<dbReference type="GO" id="GO:0005802">
    <property type="term" value="C:trans-Golgi network"/>
    <property type="evidence" value="ECO:0007669"/>
    <property type="project" value="TreeGrafter"/>
</dbReference>
<feature type="coiled-coil region" evidence="10">
    <location>
        <begin position="99"/>
        <end position="133"/>
    </location>
</feature>
<evidence type="ECO:0000256" key="5">
    <source>
        <dbReference type="ARBA" id="ARBA00010880"/>
    </source>
</evidence>
<evidence type="ECO:0000256" key="11">
    <source>
        <dbReference type="SAM" id="MobiDB-lite"/>
    </source>
</evidence>
<evidence type="ECO:0000256" key="6">
    <source>
        <dbReference type="ARBA" id="ARBA00022490"/>
    </source>
</evidence>
<organism evidence="12">
    <name type="scientific">Acartia pacifica</name>
    <name type="common">Copepod</name>
    <dbReference type="NCBI Taxonomy" id="335913"/>
    <lineage>
        <taxon>Eukaryota</taxon>
        <taxon>Metazoa</taxon>
        <taxon>Ecdysozoa</taxon>
        <taxon>Arthropoda</taxon>
        <taxon>Crustacea</taxon>
        <taxon>Multicrustacea</taxon>
        <taxon>Hexanauplia</taxon>
        <taxon>Copepoda</taxon>
        <taxon>Calanoida</taxon>
        <taxon>Acartiidae</taxon>
        <taxon>Acartia</taxon>
    </lineage>
</organism>
<evidence type="ECO:0000256" key="8">
    <source>
        <dbReference type="ARBA" id="ARBA00023054"/>
    </source>
</evidence>
<keyword evidence="8 10" id="KW-0175">Coiled coil</keyword>
<accession>R9TDZ7</accession>
<evidence type="ECO:0000256" key="3">
    <source>
        <dbReference type="ARBA" id="ARBA00004514"/>
    </source>
</evidence>
<evidence type="ECO:0000256" key="1">
    <source>
        <dbReference type="ARBA" id="ARBA00002743"/>
    </source>
</evidence>
<evidence type="ECO:0000256" key="7">
    <source>
        <dbReference type="ARBA" id="ARBA00023034"/>
    </source>
</evidence>
<keyword evidence="9" id="KW-0472">Membrane</keyword>
<evidence type="ECO:0000313" key="12">
    <source>
        <dbReference type="EMBL" id="AGN29623.1"/>
    </source>
</evidence>
<reference evidence="12" key="1">
    <citation type="journal article" date="2013" name="J. Exp. Mar. Biol. Ecol.">
        <title>An improved method for achieving high-quality RNA for copepod gene transcriptomic studies.</title>
        <authorList>
            <person name="Zhang H."/>
            <person name="Finiguerra M."/>
            <person name="Dam H.G."/>
            <person name="Huang Y."/>
            <person name="Xu D."/>
            <person name="Liu G."/>
            <person name="Lin S."/>
        </authorList>
    </citation>
    <scope>NUCLEOTIDE SEQUENCE</scope>
</reference>